<gene>
    <name evidence="1" type="ORF">Dthio_PD3444</name>
</gene>
<comment type="caution">
    <text evidence="1">The sequence shown here is derived from an EMBL/GenBank/DDBJ whole genome shotgun (WGS) entry which is preliminary data.</text>
</comment>
<dbReference type="Proteomes" id="UP000005496">
    <property type="component" value="Unassembled WGS sequence"/>
</dbReference>
<dbReference type="RefSeq" id="WP_008869130.1">
    <property type="nucleotide sequence ID" value="NZ_ACJN02000001.1"/>
</dbReference>
<sequence length="174" mass="20101">MDLQLAQEKDAVLGKDFLTWLWFKSEEQNHVFKTREGEDFALWMGQKIVVEGGEGESLEKAVCTGMMSRLQEAKLGLGTGKKVVQARVTLEEDSNSWSMQLDAGMFSFNGLKPPKVDTQLQEGEDPDGAFLEKMYLLERAIYYTDEVYSMFLGKRMSSEWNQECQRIREWIYQD</sequence>
<protein>
    <submittedName>
        <fullName evidence="1">Uncharacterized protein</fullName>
    </submittedName>
</protein>
<accession>D6SMU1</accession>
<dbReference type="eggNOG" id="COG2974">
    <property type="taxonomic scope" value="Bacteria"/>
</dbReference>
<dbReference type="OrthoDB" id="5470789at2"/>
<keyword evidence="2" id="KW-1185">Reference proteome</keyword>
<name>D6SMU1_9BACT</name>
<organism evidence="1 2">
    <name type="scientific">Desulfonatronospira thiodismutans ASO3-1</name>
    <dbReference type="NCBI Taxonomy" id="555779"/>
    <lineage>
        <taxon>Bacteria</taxon>
        <taxon>Pseudomonadati</taxon>
        <taxon>Thermodesulfobacteriota</taxon>
        <taxon>Desulfovibrionia</taxon>
        <taxon>Desulfovibrionales</taxon>
        <taxon>Desulfonatronovibrionaceae</taxon>
        <taxon>Desulfonatronospira</taxon>
    </lineage>
</organism>
<proteinExistence type="predicted"/>
<dbReference type="EMBL" id="ACJN02000001">
    <property type="protein sequence ID" value="EFI36002.1"/>
    <property type="molecule type" value="Genomic_DNA"/>
</dbReference>
<dbReference type="AlphaFoldDB" id="D6SMU1"/>
<evidence type="ECO:0000313" key="2">
    <source>
        <dbReference type="Proteomes" id="UP000005496"/>
    </source>
</evidence>
<reference evidence="1" key="1">
    <citation type="submission" date="2010-05" db="EMBL/GenBank/DDBJ databases">
        <title>The draft genome of Desulfonatronospira thiodismutans ASO3-1.</title>
        <authorList>
            <consortium name="US DOE Joint Genome Institute (JGI-PGF)"/>
            <person name="Lucas S."/>
            <person name="Copeland A."/>
            <person name="Lapidus A."/>
            <person name="Cheng J.-F."/>
            <person name="Bruce D."/>
            <person name="Goodwin L."/>
            <person name="Pitluck S."/>
            <person name="Chertkov O."/>
            <person name="Brettin T."/>
            <person name="Detter J.C."/>
            <person name="Han C."/>
            <person name="Land M.L."/>
            <person name="Hauser L."/>
            <person name="Kyrpides N."/>
            <person name="Mikhailova N."/>
            <person name="Muyzer G."/>
            <person name="Woyke T."/>
        </authorList>
    </citation>
    <scope>NUCLEOTIDE SEQUENCE [LARGE SCALE GENOMIC DNA]</scope>
    <source>
        <strain evidence="1">ASO3-1</strain>
    </source>
</reference>
<evidence type="ECO:0000313" key="1">
    <source>
        <dbReference type="EMBL" id="EFI36002.1"/>
    </source>
</evidence>